<dbReference type="SMR" id="A0A9P8NLJ5"/>
<keyword evidence="5 6" id="KW-0968">Cytoplasmic vesicle</keyword>
<comment type="caution">
    <text evidence="6">Lacks conserved residue(s) required for the propagation of feature annotation.</text>
</comment>
<sequence length="127" mass="13701">MTSRRSQEKSYAEAAAAPPPKESASSDVTPAVPADVIYKLLGFTAAMVVGPIGMYFVTVNSGGMSFFHQTSNFSLFETLTRIASPTVAGITAAITANLVLFGYIYVAWLDDREEREAASKRNEKKAQ</sequence>
<evidence type="ECO:0000256" key="7">
    <source>
        <dbReference type="SAM" id="MobiDB-lite"/>
    </source>
</evidence>
<comment type="function">
    <text evidence="6">Required for the assembly of the V0 complex of the vacuolar ATPase (V-ATPase) in the endoplasmic reticulum.</text>
</comment>
<accession>A0A9P8NLJ5</accession>
<organism evidence="8 9">
    <name type="scientific">Aspergillus fumigatus</name>
    <name type="common">Neosartorya fumigata</name>
    <dbReference type="NCBI Taxonomy" id="746128"/>
    <lineage>
        <taxon>Eukaryota</taxon>
        <taxon>Fungi</taxon>
        <taxon>Dikarya</taxon>
        <taxon>Ascomycota</taxon>
        <taxon>Pezizomycotina</taxon>
        <taxon>Eurotiomycetes</taxon>
        <taxon>Eurotiomycetidae</taxon>
        <taxon>Eurotiales</taxon>
        <taxon>Aspergillaceae</taxon>
        <taxon>Aspergillus</taxon>
        <taxon>Aspergillus subgen. Fumigati</taxon>
    </lineage>
</organism>
<dbReference type="PANTHER" id="PTHR31792:SF3">
    <property type="entry name" value="VACUOLAR ATPASE ASSEMBLY INTEGRAL MEMBRANE PROTEIN VMA21"/>
    <property type="match status" value="1"/>
</dbReference>
<evidence type="ECO:0000313" key="9">
    <source>
        <dbReference type="Proteomes" id="UP000813423"/>
    </source>
</evidence>
<feature type="transmembrane region" description="Helical" evidence="6">
    <location>
        <begin position="36"/>
        <end position="57"/>
    </location>
</feature>
<evidence type="ECO:0000256" key="5">
    <source>
        <dbReference type="ARBA" id="ARBA00023329"/>
    </source>
</evidence>
<evidence type="ECO:0000256" key="6">
    <source>
        <dbReference type="HAMAP-Rule" id="MF_03058"/>
    </source>
</evidence>
<dbReference type="InterPro" id="IPR019013">
    <property type="entry name" value="Vma21"/>
</dbReference>
<reference evidence="8" key="1">
    <citation type="submission" date="2021-08" db="EMBL/GenBank/DDBJ databases">
        <title>Global Aspergillus fumigatus from environmental and clinical sources.</title>
        <authorList>
            <person name="Barber A."/>
            <person name="Sae-Ong T."/>
        </authorList>
    </citation>
    <scope>NUCLEOTIDE SEQUENCE</scope>
    <source>
        <strain evidence="8">NRZ-2016-071</strain>
    </source>
</reference>
<keyword evidence="2 6" id="KW-0256">Endoplasmic reticulum</keyword>
<evidence type="ECO:0000256" key="2">
    <source>
        <dbReference type="ARBA" id="ARBA00022824"/>
    </source>
</evidence>
<gene>
    <name evidence="8" type="primary">VMA21</name>
    <name evidence="8" type="ORF">KXV57_002611</name>
</gene>
<comment type="caution">
    <text evidence="8">The sequence shown here is derived from an EMBL/GenBank/DDBJ whole genome shotgun (WGS) entry which is preliminary data.</text>
</comment>
<dbReference type="GO" id="GO:0005789">
    <property type="term" value="C:endoplasmic reticulum membrane"/>
    <property type="evidence" value="ECO:0007669"/>
    <property type="project" value="UniProtKB-SubCell"/>
</dbReference>
<feature type="compositionally biased region" description="Basic and acidic residues" evidence="7">
    <location>
        <begin position="1"/>
        <end position="11"/>
    </location>
</feature>
<feature type="transmembrane region" description="Helical" evidence="6">
    <location>
        <begin position="82"/>
        <end position="106"/>
    </location>
</feature>
<keyword evidence="4 6" id="KW-0472">Membrane</keyword>
<protein>
    <submittedName>
        <fullName evidence="8">Vacuolar ATPase assembly integral membrane protein vma21</fullName>
    </submittedName>
</protein>
<feature type="region of interest" description="Disordered" evidence="7">
    <location>
        <begin position="1"/>
        <end position="28"/>
    </location>
</feature>
<dbReference type="AlphaFoldDB" id="A0A9P8NLJ5"/>
<dbReference type="HAMAP" id="MF_03058">
    <property type="entry name" value="VMA21"/>
    <property type="match status" value="1"/>
</dbReference>
<evidence type="ECO:0000313" key="8">
    <source>
        <dbReference type="EMBL" id="KAH1908733.1"/>
    </source>
</evidence>
<comment type="subcellular location">
    <subcellularLocation>
        <location evidence="6">Endoplasmic reticulum membrane</location>
        <topology evidence="6">Multi-pass membrane protein</topology>
    </subcellularLocation>
    <subcellularLocation>
        <location evidence="6">Endoplasmic reticulum-Golgi intermediate compartment membrane</location>
        <topology evidence="6">Multi-pass membrane protein</topology>
    </subcellularLocation>
    <subcellularLocation>
        <location evidence="6">Cytoplasmic vesicle</location>
        <location evidence="6">COPII-coated vesicle membrane</location>
        <topology evidence="6">Multi-pass membrane protein</topology>
    </subcellularLocation>
</comment>
<name>A0A9P8NLJ5_ASPFM</name>
<dbReference type="GO" id="GO:0033116">
    <property type="term" value="C:endoplasmic reticulum-Golgi intermediate compartment membrane"/>
    <property type="evidence" value="ECO:0007669"/>
    <property type="project" value="UniProtKB-SubCell"/>
</dbReference>
<dbReference type="GO" id="GO:0070072">
    <property type="term" value="P:vacuolar proton-transporting V-type ATPase complex assembly"/>
    <property type="evidence" value="ECO:0007669"/>
    <property type="project" value="UniProtKB-UniRule"/>
</dbReference>
<feature type="compositionally biased region" description="Low complexity" evidence="7">
    <location>
        <begin position="12"/>
        <end position="26"/>
    </location>
</feature>
<keyword evidence="3 6" id="KW-1133">Transmembrane helix</keyword>
<evidence type="ECO:0000256" key="1">
    <source>
        <dbReference type="ARBA" id="ARBA00022692"/>
    </source>
</evidence>
<proteinExistence type="inferred from homology"/>
<evidence type="ECO:0000256" key="3">
    <source>
        <dbReference type="ARBA" id="ARBA00022989"/>
    </source>
</evidence>
<dbReference type="EMBL" id="JAIBSC010000017">
    <property type="protein sequence ID" value="KAH1908733.1"/>
    <property type="molecule type" value="Genomic_DNA"/>
</dbReference>
<comment type="similarity">
    <text evidence="6">Belongs to the VMA21 family.</text>
</comment>
<dbReference type="OMA" id="TAGNSTW"/>
<dbReference type="GO" id="GO:0012507">
    <property type="term" value="C:ER to Golgi transport vesicle membrane"/>
    <property type="evidence" value="ECO:0007669"/>
    <property type="project" value="UniProtKB-SubCell"/>
</dbReference>
<keyword evidence="1 6" id="KW-0812">Transmembrane</keyword>
<dbReference type="Proteomes" id="UP000813423">
    <property type="component" value="Unassembled WGS sequence"/>
</dbReference>
<evidence type="ECO:0000256" key="4">
    <source>
        <dbReference type="ARBA" id="ARBA00023136"/>
    </source>
</evidence>
<dbReference type="PANTHER" id="PTHR31792">
    <property type="entry name" value="VACUOLAR ATPASE ASSEMBLY INTEGRAL MEMBRANE PROTEIN VMA21"/>
    <property type="match status" value="1"/>
</dbReference>
<dbReference type="Pfam" id="PF09446">
    <property type="entry name" value="VMA21"/>
    <property type="match status" value="1"/>
</dbReference>